<dbReference type="PROSITE" id="PS51892">
    <property type="entry name" value="SUBTILASE"/>
    <property type="match status" value="1"/>
</dbReference>
<evidence type="ECO:0000313" key="13">
    <source>
        <dbReference type="EMBL" id="KAK7727624.1"/>
    </source>
</evidence>
<dbReference type="Proteomes" id="UP001430848">
    <property type="component" value="Unassembled WGS sequence"/>
</dbReference>
<evidence type="ECO:0000259" key="12">
    <source>
        <dbReference type="Pfam" id="PF00082"/>
    </source>
</evidence>
<dbReference type="PANTHER" id="PTHR43791:SF65">
    <property type="entry name" value="MAJOR FACILITATOR SUPERFAMILY (MFS) PROFILE DOMAIN-CONTAINING PROTEIN-RELATED"/>
    <property type="match status" value="1"/>
</dbReference>
<feature type="transmembrane region" description="Helical" evidence="11">
    <location>
        <begin position="427"/>
        <end position="448"/>
    </location>
</feature>
<feature type="active site" description="Charge relay system" evidence="9">
    <location>
        <position position="592"/>
    </location>
</feature>
<feature type="transmembrane region" description="Helical" evidence="11">
    <location>
        <begin position="250"/>
        <end position="271"/>
    </location>
</feature>
<keyword evidence="4 11" id="KW-0812">Transmembrane</keyword>
<dbReference type="InterPro" id="IPR036259">
    <property type="entry name" value="MFS_trans_sf"/>
</dbReference>
<name>A0ABR1P6P0_DIAER</name>
<comment type="caution">
    <text evidence="13">The sequence shown here is derived from an EMBL/GenBank/DDBJ whole genome shotgun (WGS) entry which is preliminary data.</text>
</comment>
<evidence type="ECO:0000256" key="5">
    <source>
        <dbReference type="ARBA" id="ARBA00022801"/>
    </source>
</evidence>
<feature type="compositionally biased region" description="Basic and acidic residues" evidence="10">
    <location>
        <begin position="783"/>
        <end position="804"/>
    </location>
</feature>
<comment type="similarity">
    <text evidence="9">Belongs to the peptidase S8 family.</text>
</comment>
<keyword evidence="3 9" id="KW-0645">Protease</keyword>
<evidence type="ECO:0000256" key="2">
    <source>
        <dbReference type="ARBA" id="ARBA00022448"/>
    </source>
</evidence>
<evidence type="ECO:0000313" key="14">
    <source>
        <dbReference type="Proteomes" id="UP001430848"/>
    </source>
</evidence>
<proteinExistence type="inferred from homology"/>
<dbReference type="EMBL" id="JAKNSF020000037">
    <property type="protein sequence ID" value="KAK7727624.1"/>
    <property type="molecule type" value="Genomic_DNA"/>
</dbReference>
<organism evidence="13 14">
    <name type="scientific">Diaporthe eres</name>
    <name type="common">Phomopsis oblonga</name>
    <dbReference type="NCBI Taxonomy" id="83184"/>
    <lineage>
        <taxon>Eukaryota</taxon>
        <taxon>Fungi</taxon>
        <taxon>Dikarya</taxon>
        <taxon>Ascomycota</taxon>
        <taxon>Pezizomycotina</taxon>
        <taxon>Sordariomycetes</taxon>
        <taxon>Sordariomycetidae</taxon>
        <taxon>Diaporthales</taxon>
        <taxon>Diaporthaceae</taxon>
        <taxon>Diaporthe</taxon>
        <taxon>Diaporthe eres species complex</taxon>
    </lineage>
</organism>
<dbReference type="InterPro" id="IPR015500">
    <property type="entry name" value="Peptidase_S8_subtilisin-rel"/>
</dbReference>
<comment type="subcellular location">
    <subcellularLocation>
        <location evidence="1">Membrane</location>
        <topology evidence="1">Multi-pass membrane protein</topology>
    </subcellularLocation>
</comment>
<evidence type="ECO:0000256" key="10">
    <source>
        <dbReference type="SAM" id="MobiDB-lite"/>
    </source>
</evidence>
<dbReference type="PROSITE" id="PS00138">
    <property type="entry name" value="SUBTILASE_SER"/>
    <property type="match status" value="1"/>
</dbReference>
<gene>
    <name evidence="13" type="ORF">SLS63_007066</name>
</gene>
<evidence type="ECO:0000256" key="3">
    <source>
        <dbReference type="ARBA" id="ARBA00022670"/>
    </source>
</evidence>
<feature type="transmembrane region" description="Helical" evidence="11">
    <location>
        <begin position="283"/>
        <end position="302"/>
    </location>
</feature>
<dbReference type="InterPro" id="IPR036852">
    <property type="entry name" value="Peptidase_S8/S53_dom_sf"/>
</dbReference>
<feature type="region of interest" description="Disordered" evidence="10">
    <location>
        <begin position="780"/>
        <end position="804"/>
    </location>
</feature>
<feature type="transmembrane region" description="Helical" evidence="11">
    <location>
        <begin position="215"/>
        <end position="238"/>
    </location>
</feature>
<reference evidence="13 14" key="1">
    <citation type="submission" date="2024-02" db="EMBL/GenBank/DDBJ databases">
        <title>De novo assembly and annotation of 12 fungi associated with fruit tree decline syndrome in Ontario, Canada.</title>
        <authorList>
            <person name="Sulman M."/>
            <person name="Ellouze W."/>
            <person name="Ilyukhin E."/>
        </authorList>
    </citation>
    <scope>NUCLEOTIDE SEQUENCE [LARGE SCALE GENOMIC DNA]</scope>
    <source>
        <strain evidence="13 14">M169</strain>
    </source>
</reference>
<feature type="transmembrane region" description="Helical" evidence="11">
    <location>
        <begin position="454"/>
        <end position="474"/>
    </location>
</feature>
<dbReference type="CDD" id="cd00306">
    <property type="entry name" value="Peptidases_S8_S53"/>
    <property type="match status" value="1"/>
</dbReference>
<sequence length="955" mass="106159">MAANADIQGTLGLDQKAAVPLSQSLDKSETESGDDADAIRERILAERLQTSNPPVLPIMTLFRKKDHKQLDEIATQPSVYDDPSIAQFFTPTARYENLHRFDPEARWTWREELPLINKIDWKITLWACIAFFGLDLDRGNLSQANTDNFLEDLGLSTDDYNLGNTVFRLAFLCAELPSQLVSKKLGPDRWIPTIMCLWSVVAASQFWLSGRPSFLLCRALLGLLQGGFIPDVILYLSYFFKGTELPFRLALFWTSLRVTDIVAPILAFGLLRLRGYHGYEGWRWLFLFEGILTLTIGIWSWFMMAPSPTQTRSWYRPKGWFTEREEVIMVNRILRDDPSKGDMHNRQAVSLKLLWKSLTDFDLWPMYILGLCFQIPTGPPDQYLTLTLRNLGFGTFDSNLLTIPTQFFGAITMMIVTFYSERYNERGLIGVFCQIWVLPNIIALAVIPNTSSAWARYAILTVLLSFPSARQPVFSINPSNRRAEEAQRLSFLKTLHLLDIMNTPIILSILLNLLLAFSPLANTTPIDKESPTHTTTDPKSKVLSPRALVTDTTGRYYLTLLSAPLDQNNPNPGTEYVHDDTSGSGITIFIIDSGSNIDDLPDEFCTDGGRWIETRLLSRDLRSTPLTDDQLAQGVKFSPNTMVDVGGIGEDNLIHGHGTQVAIIAGGCQSGVAARANMFLIKAAEIKVDRDGDPYSSDEPDIYPQAIIAGLQLVIDRMDNSDGSPPIPRGKAVVSVSLGIPVDEIEERWGETAYNAFRDTLAEKLNQLNELGVTVVFAAGNDGKGRGEEDEGPDVKPDETPHYADESFPHVLATQDSNIILVGGTDENGRLRPQTSPGRDDHPITIYAPSRLPGYDLADGETQKSIYGTSFSAPQVAGLAAYLLALPSESDGFKYDPQDPADNTVGIRVKKRLVELAYQRLSDDKKLAAPEDEYDYDIPSVINVAYNGAHGAQTP</sequence>
<dbReference type="SUPFAM" id="SSF52743">
    <property type="entry name" value="Subtilisin-like"/>
    <property type="match status" value="1"/>
</dbReference>
<feature type="active site" description="Charge relay system" evidence="9">
    <location>
        <position position="870"/>
    </location>
</feature>
<evidence type="ECO:0000256" key="7">
    <source>
        <dbReference type="ARBA" id="ARBA00022989"/>
    </source>
</evidence>
<keyword evidence="7 11" id="KW-1133">Transmembrane helix</keyword>
<dbReference type="InterPro" id="IPR023828">
    <property type="entry name" value="Peptidase_S8_Ser-AS"/>
</dbReference>
<keyword evidence="8 11" id="KW-0472">Membrane</keyword>
<feature type="active site" description="Charge relay system" evidence="9">
    <location>
        <position position="657"/>
    </location>
</feature>
<dbReference type="InterPro" id="IPR000209">
    <property type="entry name" value="Peptidase_S8/S53_dom"/>
</dbReference>
<feature type="domain" description="Peptidase S8/S53" evidence="12">
    <location>
        <begin position="644"/>
        <end position="885"/>
    </location>
</feature>
<dbReference type="Pfam" id="PF07690">
    <property type="entry name" value="MFS_1"/>
    <property type="match status" value="1"/>
</dbReference>
<evidence type="ECO:0000256" key="6">
    <source>
        <dbReference type="ARBA" id="ARBA00022825"/>
    </source>
</evidence>
<keyword evidence="2" id="KW-0813">Transport</keyword>
<evidence type="ECO:0000256" key="8">
    <source>
        <dbReference type="ARBA" id="ARBA00023136"/>
    </source>
</evidence>
<evidence type="ECO:0000256" key="1">
    <source>
        <dbReference type="ARBA" id="ARBA00004141"/>
    </source>
</evidence>
<feature type="transmembrane region" description="Helical" evidence="11">
    <location>
        <begin position="400"/>
        <end position="420"/>
    </location>
</feature>
<evidence type="ECO:0000256" key="9">
    <source>
        <dbReference type="PROSITE-ProRule" id="PRU01240"/>
    </source>
</evidence>
<evidence type="ECO:0000256" key="4">
    <source>
        <dbReference type="ARBA" id="ARBA00022692"/>
    </source>
</evidence>
<dbReference type="PRINTS" id="PR00723">
    <property type="entry name" value="SUBTILISIN"/>
</dbReference>
<keyword evidence="14" id="KW-1185">Reference proteome</keyword>
<dbReference type="Pfam" id="PF00082">
    <property type="entry name" value="Peptidase_S8"/>
    <property type="match status" value="1"/>
</dbReference>
<dbReference type="Gene3D" id="3.40.50.200">
    <property type="entry name" value="Peptidase S8/S53 domain"/>
    <property type="match status" value="1"/>
</dbReference>
<dbReference type="InterPro" id="IPR011701">
    <property type="entry name" value="MFS"/>
</dbReference>
<keyword evidence="6 9" id="KW-0720">Serine protease</keyword>
<feature type="transmembrane region" description="Helical" evidence="11">
    <location>
        <begin position="190"/>
        <end position="208"/>
    </location>
</feature>
<dbReference type="PANTHER" id="PTHR43791">
    <property type="entry name" value="PERMEASE-RELATED"/>
    <property type="match status" value="1"/>
</dbReference>
<accession>A0ABR1P6P0</accession>
<feature type="transmembrane region" description="Helical" evidence="11">
    <location>
        <begin position="495"/>
        <end position="517"/>
    </location>
</feature>
<dbReference type="Gene3D" id="1.20.1250.20">
    <property type="entry name" value="MFS general substrate transporter like domains"/>
    <property type="match status" value="1"/>
</dbReference>
<keyword evidence="5 9" id="KW-0378">Hydrolase</keyword>
<dbReference type="SUPFAM" id="SSF103473">
    <property type="entry name" value="MFS general substrate transporter"/>
    <property type="match status" value="1"/>
</dbReference>
<protein>
    <recommendedName>
        <fullName evidence="12">Peptidase S8/S53 domain-containing protein</fullName>
    </recommendedName>
</protein>
<evidence type="ECO:0000256" key="11">
    <source>
        <dbReference type="SAM" id="Phobius"/>
    </source>
</evidence>